<proteinExistence type="predicted"/>
<dbReference type="EMBL" id="CAJNOL010015044">
    <property type="protein sequence ID" value="CAF1670170.1"/>
    <property type="molecule type" value="Genomic_DNA"/>
</dbReference>
<evidence type="ECO:0000313" key="4">
    <source>
        <dbReference type="Proteomes" id="UP000663870"/>
    </source>
</evidence>
<name>A0A815WC87_9BILA</name>
<dbReference type="EMBL" id="CAJNOH010013158">
    <property type="protein sequence ID" value="CAF1542988.1"/>
    <property type="molecule type" value="Genomic_DNA"/>
</dbReference>
<evidence type="ECO:0000313" key="2">
    <source>
        <dbReference type="EMBL" id="CAF1670170.1"/>
    </source>
</evidence>
<dbReference type="Proteomes" id="UP000663854">
    <property type="component" value="Unassembled WGS sequence"/>
</dbReference>
<reference evidence="1" key="1">
    <citation type="submission" date="2021-02" db="EMBL/GenBank/DDBJ databases">
        <authorList>
            <person name="Nowell W R."/>
        </authorList>
    </citation>
    <scope>NUCLEOTIDE SEQUENCE</scope>
</reference>
<accession>A0A815WC87</accession>
<keyword evidence="4" id="KW-1185">Reference proteome</keyword>
<sequence>MIISSHWTYPVILLNKWLHSFTKHHDVDMKWKTQSNLGQAFEETFTGQVRSN</sequence>
<organism evidence="1 3">
    <name type="scientific">Rotaria sordida</name>
    <dbReference type="NCBI Taxonomy" id="392033"/>
    <lineage>
        <taxon>Eukaryota</taxon>
        <taxon>Metazoa</taxon>
        <taxon>Spiralia</taxon>
        <taxon>Gnathifera</taxon>
        <taxon>Rotifera</taxon>
        <taxon>Eurotatoria</taxon>
        <taxon>Bdelloidea</taxon>
        <taxon>Philodinida</taxon>
        <taxon>Philodinidae</taxon>
        <taxon>Rotaria</taxon>
    </lineage>
</organism>
<dbReference type="AlphaFoldDB" id="A0A815WC87"/>
<feature type="non-terminal residue" evidence="1">
    <location>
        <position position="52"/>
    </location>
</feature>
<evidence type="ECO:0000313" key="3">
    <source>
        <dbReference type="Proteomes" id="UP000663854"/>
    </source>
</evidence>
<protein>
    <submittedName>
        <fullName evidence="1">Uncharacterized protein</fullName>
    </submittedName>
</protein>
<evidence type="ECO:0000313" key="1">
    <source>
        <dbReference type="EMBL" id="CAF1542988.1"/>
    </source>
</evidence>
<dbReference type="Proteomes" id="UP000663870">
    <property type="component" value="Unassembled WGS sequence"/>
</dbReference>
<gene>
    <name evidence="2" type="ORF">JXQ802_LOCUS57467</name>
    <name evidence="1" type="ORF">PYM288_LOCUS40870</name>
</gene>
<comment type="caution">
    <text evidence="1">The sequence shown here is derived from an EMBL/GenBank/DDBJ whole genome shotgun (WGS) entry which is preliminary data.</text>
</comment>